<evidence type="ECO:0000313" key="1">
    <source>
        <dbReference type="EMBL" id="RHN73889.1"/>
    </source>
</evidence>
<accession>A0A396J6T9</accession>
<dbReference type="AlphaFoldDB" id="A0A396J6T9"/>
<sequence length="40" mass="4779">MKRKCFPKQNRPMQFQIKIGVPNNDFTAQKVQRKSTLSQR</sequence>
<dbReference type="Gramene" id="rna9778">
    <property type="protein sequence ID" value="RHN73889.1"/>
    <property type="gene ID" value="gene9778"/>
</dbReference>
<evidence type="ECO:0000313" key="2">
    <source>
        <dbReference type="Proteomes" id="UP000265566"/>
    </source>
</evidence>
<protein>
    <submittedName>
        <fullName evidence="1">Uncharacterized protein</fullName>
    </submittedName>
</protein>
<gene>
    <name evidence="1" type="ORF">MtrunA17_Chr2g0303461</name>
</gene>
<comment type="caution">
    <text evidence="1">The sequence shown here is derived from an EMBL/GenBank/DDBJ whole genome shotgun (WGS) entry which is preliminary data.</text>
</comment>
<dbReference type="Proteomes" id="UP000265566">
    <property type="component" value="Chromosome 2"/>
</dbReference>
<organism evidence="1 2">
    <name type="scientific">Medicago truncatula</name>
    <name type="common">Barrel medic</name>
    <name type="synonym">Medicago tribuloides</name>
    <dbReference type="NCBI Taxonomy" id="3880"/>
    <lineage>
        <taxon>Eukaryota</taxon>
        <taxon>Viridiplantae</taxon>
        <taxon>Streptophyta</taxon>
        <taxon>Embryophyta</taxon>
        <taxon>Tracheophyta</taxon>
        <taxon>Spermatophyta</taxon>
        <taxon>Magnoliopsida</taxon>
        <taxon>eudicotyledons</taxon>
        <taxon>Gunneridae</taxon>
        <taxon>Pentapetalae</taxon>
        <taxon>rosids</taxon>
        <taxon>fabids</taxon>
        <taxon>Fabales</taxon>
        <taxon>Fabaceae</taxon>
        <taxon>Papilionoideae</taxon>
        <taxon>50 kb inversion clade</taxon>
        <taxon>NPAAA clade</taxon>
        <taxon>Hologalegina</taxon>
        <taxon>IRL clade</taxon>
        <taxon>Trifolieae</taxon>
        <taxon>Medicago</taxon>
    </lineage>
</organism>
<reference evidence="2" key="1">
    <citation type="journal article" date="2018" name="Nat. Plants">
        <title>Whole-genome landscape of Medicago truncatula symbiotic genes.</title>
        <authorList>
            <person name="Pecrix Y."/>
            <person name="Staton S.E."/>
            <person name="Sallet E."/>
            <person name="Lelandais-Briere C."/>
            <person name="Moreau S."/>
            <person name="Carrere S."/>
            <person name="Blein T."/>
            <person name="Jardinaud M.F."/>
            <person name="Latrasse D."/>
            <person name="Zouine M."/>
            <person name="Zahm M."/>
            <person name="Kreplak J."/>
            <person name="Mayjonade B."/>
            <person name="Satge C."/>
            <person name="Perez M."/>
            <person name="Cauet S."/>
            <person name="Marande W."/>
            <person name="Chantry-Darmon C."/>
            <person name="Lopez-Roques C."/>
            <person name="Bouchez O."/>
            <person name="Berard A."/>
            <person name="Debelle F."/>
            <person name="Munos S."/>
            <person name="Bendahmane A."/>
            <person name="Berges H."/>
            <person name="Niebel A."/>
            <person name="Buitink J."/>
            <person name="Frugier F."/>
            <person name="Benhamed M."/>
            <person name="Crespi M."/>
            <person name="Gouzy J."/>
            <person name="Gamas P."/>
        </authorList>
    </citation>
    <scope>NUCLEOTIDE SEQUENCE [LARGE SCALE GENOMIC DNA]</scope>
    <source>
        <strain evidence="2">cv. Jemalong A17</strain>
    </source>
</reference>
<name>A0A396J6T9_MEDTR</name>
<dbReference type="EMBL" id="PSQE01000002">
    <property type="protein sequence ID" value="RHN73889.1"/>
    <property type="molecule type" value="Genomic_DNA"/>
</dbReference>
<proteinExistence type="predicted"/>